<dbReference type="InterPro" id="IPR014968">
    <property type="entry name" value="XisI"/>
</dbReference>
<proteinExistence type="predicted"/>
<dbReference type="SUPFAM" id="SSF143847">
    <property type="entry name" value="XisI-like"/>
    <property type="match status" value="1"/>
</dbReference>
<dbReference type="EMBL" id="JAFMYV010000017">
    <property type="protein sequence ID" value="MBO0939818.1"/>
    <property type="molecule type" value="Genomic_DNA"/>
</dbReference>
<dbReference type="AlphaFoldDB" id="A0A939K7D1"/>
<dbReference type="Pfam" id="PF08869">
    <property type="entry name" value="XisI"/>
    <property type="match status" value="1"/>
</dbReference>
<name>A0A939K7D1_9BACT</name>
<dbReference type="InterPro" id="IPR035943">
    <property type="entry name" value="XisI-like_sf"/>
</dbReference>
<gene>
    <name evidence="1" type="ORF">J2I47_24955</name>
</gene>
<accession>A0A939K7D1</accession>
<evidence type="ECO:0000313" key="2">
    <source>
        <dbReference type="Proteomes" id="UP000664034"/>
    </source>
</evidence>
<comment type="caution">
    <text evidence="1">The sequence shown here is derived from an EMBL/GenBank/DDBJ whole genome shotgun (WGS) entry which is preliminary data.</text>
</comment>
<organism evidence="1 2">
    <name type="scientific">Fibrella rubiginis</name>
    <dbReference type="NCBI Taxonomy" id="2817060"/>
    <lineage>
        <taxon>Bacteria</taxon>
        <taxon>Pseudomonadati</taxon>
        <taxon>Bacteroidota</taxon>
        <taxon>Cytophagia</taxon>
        <taxon>Cytophagales</taxon>
        <taxon>Spirosomataceae</taxon>
        <taxon>Fibrella</taxon>
    </lineage>
</organism>
<protein>
    <submittedName>
        <fullName evidence="1">XisI protein</fullName>
    </submittedName>
</protein>
<dbReference type="Gene3D" id="3.30.310.110">
    <property type="entry name" value="XisI-like"/>
    <property type="match status" value="1"/>
</dbReference>
<dbReference type="CDD" id="cd16382">
    <property type="entry name" value="XisI-like"/>
    <property type="match status" value="1"/>
</dbReference>
<dbReference type="RefSeq" id="WP_207367346.1">
    <property type="nucleotide sequence ID" value="NZ_JAFMYV010000017.1"/>
</dbReference>
<evidence type="ECO:0000313" key="1">
    <source>
        <dbReference type="EMBL" id="MBO0939818.1"/>
    </source>
</evidence>
<keyword evidence="2" id="KW-1185">Reference proteome</keyword>
<dbReference type="Proteomes" id="UP000664034">
    <property type="component" value="Unassembled WGS sequence"/>
</dbReference>
<reference evidence="1" key="1">
    <citation type="submission" date="2021-03" db="EMBL/GenBank/DDBJ databases">
        <title>Fibrella sp. HMF5335 genome sequencing and assembly.</title>
        <authorList>
            <person name="Kang H."/>
            <person name="Kim H."/>
            <person name="Bae S."/>
            <person name="Joh K."/>
        </authorList>
    </citation>
    <scope>NUCLEOTIDE SEQUENCE</scope>
    <source>
        <strain evidence="1">HMF5335</strain>
    </source>
</reference>
<sequence>MKNKAEKYQKIIQELLEEYAQHRPVNLQDIDNQVTIDSQRGHYQLVRVGWSGDRFVRNTVFHFDLKPDDKIWIQANWTDVDIAATLVERGVERTDIVLGFQPPRYRAFSGYAVA</sequence>